<dbReference type="GO" id="GO:0016832">
    <property type="term" value="F:aldehyde-lyase activity"/>
    <property type="evidence" value="ECO:0007669"/>
    <property type="project" value="TreeGrafter"/>
</dbReference>
<dbReference type="InterPro" id="IPR050197">
    <property type="entry name" value="Aldolase_class_II_sugar_metab"/>
</dbReference>
<dbReference type="Gene3D" id="3.40.225.10">
    <property type="entry name" value="Class II aldolase/adducin N-terminal domain"/>
    <property type="match status" value="1"/>
</dbReference>
<dbReference type="InterPro" id="IPR036409">
    <property type="entry name" value="Aldolase_II/adducin_N_sf"/>
</dbReference>
<keyword evidence="2" id="KW-0456">Lyase</keyword>
<dbReference type="SUPFAM" id="SSF53639">
    <property type="entry name" value="AraD/HMP-PK domain-like"/>
    <property type="match status" value="1"/>
</dbReference>
<evidence type="ECO:0000313" key="5">
    <source>
        <dbReference type="Proteomes" id="UP000008366"/>
    </source>
</evidence>
<reference evidence="4 5" key="1">
    <citation type="submission" date="2012-08" db="EMBL/GenBank/DDBJ databases">
        <title>Whole genome shotgun sequence of Kineosphaera limosa NBRC 100340.</title>
        <authorList>
            <person name="Yoshida I."/>
            <person name="Isaki S."/>
            <person name="Hosoyama A."/>
            <person name="Tsuchikane K."/>
            <person name="Katsumata H."/>
            <person name="Ando Y."/>
            <person name="Ohji S."/>
            <person name="Hamada M."/>
            <person name="Tamura T."/>
            <person name="Yamazoe A."/>
            <person name="Yamazaki S."/>
            <person name="Fujita N."/>
        </authorList>
    </citation>
    <scope>NUCLEOTIDE SEQUENCE [LARGE SCALE GENOMIC DNA]</scope>
    <source>
        <strain evidence="4 5">NBRC 100340</strain>
    </source>
</reference>
<protein>
    <submittedName>
        <fullName evidence="4">L-fuculose-phosphate aldolase</fullName>
    </submittedName>
</protein>
<evidence type="ECO:0000259" key="3">
    <source>
        <dbReference type="SMART" id="SM01007"/>
    </source>
</evidence>
<gene>
    <name evidence="4" type="primary">fucA</name>
    <name evidence="4" type="ORF">KILIM_016_00170</name>
</gene>
<proteinExistence type="predicted"/>
<dbReference type="EMBL" id="BAHD01000016">
    <property type="protein sequence ID" value="GAB95077.1"/>
    <property type="molecule type" value="Genomic_DNA"/>
</dbReference>
<dbReference type="eggNOG" id="COG0235">
    <property type="taxonomic scope" value="Bacteria"/>
</dbReference>
<keyword evidence="1" id="KW-0479">Metal-binding</keyword>
<dbReference type="PANTHER" id="PTHR22789:SF0">
    <property type="entry name" value="3-OXO-TETRONATE 4-PHOSPHATE DECARBOXYLASE-RELATED"/>
    <property type="match status" value="1"/>
</dbReference>
<feature type="domain" description="Class II aldolase/adducin N-terminal" evidence="3">
    <location>
        <begin position="8"/>
        <end position="181"/>
    </location>
</feature>
<dbReference type="GO" id="GO:0019323">
    <property type="term" value="P:pentose catabolic process"/>
    <property type="evidence" value="ECO:0007669"/>
    <property type="project" value="TreeGrafter"/>
</dbReference>
<evidence type="ECO:0000256" key="2">
    <source>
        <dbReference type="ARBA" id="ARBA00023239"/>
    </source>
</evidence>
<name>K6WSJ0_9MICO</name>
<keyword evidence="5" id="KW-1185">Reference proteome</keyword>
<dbReference type="GO" id="GO:0005829">
    <property type="term" value="C:cytosol"/>
    <property type="evidence" value="ECO:0007669"/>
    <property type="project" value="TreeGrafter"/>
</dbReference>
<dbReference type="Proteomes" id="UP000008366">
    <property type="component" value="Unassembled WGS sequence"/>
</dbReference>
<dbReference type="GO" id="GO:0046872">
    <property type="term" value="F:metal ion binding"/>
    <property type="evidence" value="ECO:0007669"/>
    <property type="project" value="UniProtKB-KW"/>
</dbReference>
<dbReference type="PANTHER" id="PTHR22789">
    <property type="entry name" value="FUCULOSE PHOSPHATE ALDOLASE"/>
    <property type="match status" value="1"/>
</dbReference>
<organism evidence="4 5">
    <name type="scientific">Kineosphaera limosa NBRC 100340</name>
    <dbReference type="NCBI Taxonomy" id="1184609"/>
    <lineage>
        <taxon>Bacteria</taxon>
        <taxon>Bacillati</taxon>
        <taxon>Actinomycetota</taxon>
        <taxon>Actinomycetes</taxon>
        <taxon>Micrococcales</taxon>
        <taxon>Dermatophilaceae</taxon>
        <taxon>Kineosphaera</taxon>
    </lineage>
</organism>
<accession>K6WSJ0</accession>
<dbReference type="Pfam" id="PF00596">
    <property type="entry name" value="Aldolase_II"/>
    <property type="match status" value="1"/>
</dbReference>
<comment type="caution">
    <text evidence="4">The sequence shown here is derived from an EMBL/GenBank/DDBJ whole genome shotgun (WGS) entry which is preliminary data.</text>
</comment>
<dbReference type="InterPro" id="IPR001303">
    <property type="entry name" value="Aldolase_II/adducin_N"/>
</dbReference>
<dbReference type="OrthoDB" id="9786287at2"/>
<evidence type="ECO:0000313" key="4">
    <source>
        <dbReference type="EMBL" id="GAB95077.1"/>
    </source>
</evidence>
<evidence type="ECO:0000256" key="1">
    <source>
        <dbReference type="ARBA" id="ARBA00022723"/>
    </source>
</evidence>
<dbReference type="RefSeq" id="WP_006591609.1">
    <property type="nucleotide sequence ID" value="NZ_BAHD01000016.1"/>
</dbReference>
<dbReference type="AlphaFoldDB" id="K6WSJ0"/>
<sequence length="219" mass="22847">MLLRAQREAVAQACRRLRREGLVVGTAGNVSVRAGDLVAVSPSGVDYEELTADDVGVHDLAGAAVEAPLKPSSELPLHLAVYLSTDHCAIVHTHAPASTALSTVVEVLPAGHYYTAMFGGPVRVAPYATFGSDELAEHVAAALRGRTAALMSNHGAVLVGADLPTVLERTAYLEYICQVQLLAAAYPAPQRVLTQEEIDKVAGLIAGYGQTSTSHRAGG</sequence>
<dbReference type="SMART" id="SM01007">
    <property type="entry name" value="Aldolase_II"/>
    <property type="match status" value="1"/>
</dbReference>
<dbReference type="STRING" id="1184609.KILIM_016_00170"/>